<dbReference type="EMBL" id="BMHK01000023">
    <property type="protein sequence ID" value="GGC09175.1"/>
    <property type="molecule type" value="Genomic_DNA"/>
</dbReference>
<name>A0A916X6H9_9SPHN</name>
<dbReference type="InterPro" id="IPR026170">
    <property type="entry name" value="FAM173A/B"/>
</dbReference>
<evidence type="ECO:0000313" key="5">
    <source>
        <dbReference type="EMBL" id="GGC09175.1"/>
    </source>
</evidence>
<dbReference type="SUPFAM" id="SSF53335">
    <property type="entry name" value="S-adenosyl-L-methionine-dependent methyltransferases"/>
    <property type="match status" value="1"/>
</dbReference>
<keyword evidence="2" id="KW-0808">Transferase</keyword>
<dbReference type="PANTHER" id="PTHR13610:SF11">
    <property type="entry name" value="METHYLTRANSFERASE DOMAIN-CONTAINING PROTEIN"/>
    <property type="match status" value="1"/>
</dbReference>
<dbReference type="Gene3D" id="3.40.50.150">
    <property type="entry name" value="Vaccinia Virus protein VP39"/>
    <property type="match status" value="1"/>
</dbReference>
<accession>A0A916X6H9</accession>
<keyword evidence="6" id="KW-1185">Reference proteome</keyword>
<keyword evidence="3" id="KW-0949">S-adenosyl-L-methionine</keyword>
<dbReference type="Pfam" id="PF13847">
    <property type="entry name" value="Methyltransf_31"/>
    <property type="match status" value="1"/>
</dbReference>
<dbReference type="Proteomes" id="UP000608154">
    <property type="component" value="Unassembled WGS sequence"/>
</dbReference>
<evidence type="ECO:0000259" key="4">
    <source>
        <dbReference type="Pfam" id="PF13847"/>
    </source>
</evidence>
<dbReference type="PANTHER" id="PTHR13610">
    <property type="entry name" value="METHYLTRANSFERASE DOMAIN-CONTAINING PROTEIN"/>
    <property type="match status" value="1"/>
</dbReference>
<dbReference type="PROSITE" id="PS51257">
    <property type="entry name" value="PROKAR_LIPOPROTEIN"/>
    <property type="match status" value="1"/>
</dbReference>
<gene>
    <name evidence="5" type="ORF">GCM10011494_29810</name>
</gene>
<dbReference type="InterPro" id="IPR025714">
    <property type="entry name" value="Methyltranfer_dom"/>
</dbReference>
<evidence type="ECO:0000256" key="3">
    <source>
        <dbReference type="ARBA" id="ARBA00022691"/>
    </source>
</evidence>
<evidence type="ECO:0000256" key="1">
    <source>
        <dbReference type="ARBA" id="ARBA00022603"/>
    </source>
</evidence>
<reference evidence="5" key="1">
    <citation type="journal article" date="2014" name="Int. J. Syst. Evol. Microbiol.">
        <title>Complete genome sequence of Corynebacterium casei LMG S-19264T (=DSM 44701T), isolated from a smear-ripened cheese.</title>
        <authorList>
            <consortium name="US DOE Joint Genome Institute (JGI-PGF)"/>
            <person name="Walter F."/>
            <person name="Albersmeier A."/>
            <person name="Kalinowski J."/>
            <person name="Ruckert C."/>
        </authorList>
    </citation>
    <scope>NUCLEOTIDE SEQUENCE</scope>
    <source>
        <strain evidence="5">CGMCC 1.15095</strain>
    </source>
</reference>
<dbReference type="InterPro" id="IPR029063">
    <property type="entry name" value="SAM-dependent_MTases_sf"/>
</dbReference>
<evidence type="ECO:0000313" key="6">
    <source>
        <dbReference type="Proteomes" id="UP000608154"/>
    </source>
</evidence>
<feature type="domain" description="Methyltransferase" evidence="4">
    <location>
        <begin position="60"/>
        <end position="120"/>
    </location>
</feature>
<reference evidence="5" key="2">
    <citation type="submission" date="2020-09" db="EMBL/GenBank/DDBJ databases">
        <authorList>
            <person name="Sun Q."/>
            <person name="Zhou Y."/>
        </authorList>
    </citation>
    <scope>NUCLEOTIDE SEQUENCE</scope>
    <source>
        <strain evidence="5">CGMCC 1.15095</strain>
    </source>
</reference>
<sequence>MKALATASLAVGLALGGCAETGARSDVEEMTREPDIHYVPTPQPVVEAMLELAKVGANDVLYDLGSGDGRIPITAAKIYGTRGVGIDIDPERISEARRNAREAGVEHLVTFRQEDLFTADIGEASVVTLYLLDTLNMKLRSKLLQDLETGTRVVSHAFSMGDWEPEATQTIDGAKIYKWTVRQNFIPGVD</sequence>
<organism evidence="5 6">
    <name type="scientific">Novosphingobium endophyticum</name>
    <dbReference type="NCBI Taxonomy" id="1955250"/>
    <lineage>
        <taxon>Bacteria</taxon>
        <taxon>Pseudomonadati</taxon>
        <taxon>Pseudomonadota</taxon>
        <taxon>Alphaproteobacteria</taxon>
        <taxon>Sphingomonadales</taxon>
        <taxon>Sphingomonadaceae</taxon>
        <taxon>Novosphingobium</taxon>
    </lineage>
</organism>
<protein>
    <submittedName>
        <fullName evidence="5">RNA methyltransferase</fullName>
    </submittedName>
</protein>
<dbReference type="RefSeq" id="WP_188772356.1">
    <property type="nucleotide sequence ID" value="NZ_BMHK01000023.1"/>
</dbReference>
<proteinExistence type="predicted"/>
<keyword evidence="1 5" id="KW-0489">Methyltransferase</keyword>
<dbReference type="GO" id="GO:0016279">
    <property type="term" value="F:protein-lysine N-methyltransferase activity"/>
    <property type="evidence" value="ECO:0007669"/>
    <property type="project" value="InterPro"/>
</dbReference>
<evidence type="ECO:0000256" key="2">
    <source>
        <dbReference type="ARBA" id="ARBA00022679"/>
    </source>
</evidence>
<comment type="caution">
    <text evidence="5">The sequence shown here is derived from an EMBL/GenBank/DDBJ whole genome shotgun (WGS) entry which is preliminary data.</text>
</comment>
<dbReference type="AlphaFoldDB" id="A0A916X6H9"/>
<dbReference type="CDD" id="cd02440">
    <property type="entry name" value="AdoMet_MTases"/>
    <property type="match status" value="1"/>
</dbReference>
<dbReference type="GO" id="GO:0032259">
    <property type="term" value="P:methylation"/>
    <property type="evidence" value="ECO:0007669"/>
    <property type="project" value="UniProtKB-KW"/>
</dbReference>